<gene>
    <name evidence="1" type="ORF">SDC9_54278</name>
</gene>
<sequence length="130" mass="14877">MEILTDLEFKEETYKIIGAAMEVHSILGNGFLEAVYHEALCIEFERRNIPYMHEEPLSIKYKNVVLKRKYIPDFFCFNGIIVEVKASSNLTSDDMGQVLNYLKVTGCTLAILLNFGSKSLQYKRVIMSGK</sequence>
<dbReference type="NCBIfam" id="TIGR04256">
    <property type="entry name" value="GxxExxY"/>
    <property type="match status" value="1"/>
</dbReference>
<evidence type="ECO:0000313" key="1">
    <source>
        <dbReference type="EMBL" id="MPM07967.1"/>
    </source>
</evidence>
<dbReference type="Gene3D" id="3.40.91.30">
    <property type="match status" value="1"/>
</dbReference>
<accession>A0A644WW99</accession>
<dbReference type="EMBL" id="VSSQ01001395">
    <property type="protein sequence ID" value="MPM07967.1"/>
    <property type="molecule type" value="Genomic_DNA"/>
</dbReference>
<comment type="caution">
    <text evidence="1">The sequence shown here is derived from an EMBL/GenBank/DDBJ whole genome shotgun (WGS) entry which is preliminary data.</text>
</comment>
<evidence type="ECO:0008006" key="2">
    <source>
        <dbReference type="Google" id="ProtNLM"/>
    </source>
</evidence>
<reference evidence="1" key="1">
    <citation type="submission" date="2019-08" db="EMBL/GenBank/DDBJ databases">
        <authorList>
            <person name="Kucharzyk K."/>
            <person name="Murdoch R.W."/>
            <person name="Higgins S."/>
            <person name="Loffler F."/>
        </authorList>
    </citation>
    <scope>NUCLEOTIDE SEQUENCE</scope>
</reference>
<proteinExistence type="predicted"/>
<organism evidence="1">
    <name type="scientific">bioreactor metagenome</name>
    <dbReference type="NCBI Taxonomy" id="1076179"/>
    <lineage>
        <taxon>unclassified sequences</taxon>
        <taxon>metagenomes</taxon>
        <taxon>ecological metagenomes</taxon>
    </lineage>
</organism>
<dbReference type="Pfam" id="PF13366">
    <property type="entry name" value="PDDEXK_3"/>
    <property type="match status" value="1"/>
</dbReference>
<name>A0A644WW99_9ZZZZ</name>
<dbReference type="InterPro" id="IPR026350">
    <property type="entry name" value="GxxExxY"/>
</dbReference>
<dbReference type="AlphaFoldDB" id="A0A644WW99"/>
<protein>
    <recommendedName>
        <fullName evidence="2">GxxExxY protein</fullName>
    </recommendedName>
</protein>